<dbReference type="EMBL" id="LS483470">
    <property type="protein sequence ID" value="SQI34220.1"/>
    <property type="molecule type" value="Genomic_DNA"/>
</dbReference>
<evidence type="ECO:0000313" key="2">
    <source>
        <dbReference type="Proteomes" id="UP000249005"/>
    </source>
</evidence>
<accession>A0A2X4UMK8</accession>
<organism evidence="1 2">
    <name type="scientific">Leminorella richardii</name>
    <dbReference type="NCBI Taxonomy" id="158841"/>
    <lineage>
        <taxon>Bacteria</taxon>
        <taxon>Pseudomonadati</taxon>
        <taxon>Pseudomonadota</taxon>
        <taxon>Gammaproteobacteria</taxon>
        <taxon>Enterobacterales</taxon>
        <taxon>Budviciaceae</taxon>
        <taxon>Leminorella</taxon>
    </lineage>
</organism>
<reference evidence="1 2" key="1">
    <citation type="submission" date="2018-06" db="EMBL/GenBank/DDBJ databases">
        <authorList>
            <consortium name="Pathogen Informatics"/>
            <person name="Doyle S."/>
        </authorList>
    </citation>
    <scope>NUCLEOTIDE SEQUENCE [LARGE SCALE GENOMIC DNA]</scope>
    <source>
        <strain evidence="1 2">NCTC12151</strain>
    </source>
</reference>
<name>A0A2X4UMK8_9GAMM</name>
<gene>
    <name evidence="1" type="ORF">NCTC12151_00087</name>
</gene>
<dbReference type="Proteomes" id="UP000249005">
    <property type="component" value="Chromosome 1"/>
</dbReference>
<protein>
    <submittedName>
        <fullName evidence="1">Uncharacterized protein</fullName>
    </submittedName>
</protein>
<dbReference type="KEGG" id="lri:NCTC12151_00087"/>
<evidence type="ECO:0000313" key="1">
    <source>
        <dbReference type="EMBL" id="SQI34220.1"/>
    </source>
</evidence>
<keyword evidence="2" id="KW-1185">Reference proteome</keyword>
<dbReference type="AlphaFoldDB" id="A0A2X4UMK8"/>
<sequence length="225" mass="25380">MIISTPLKPPFPQTIIHPLFSVSLNTPKNVIFLIDSISKMYKKYFPACDINGSINPPAPFNHMGLRGAVPAKCANCSKLLEGECTRHMEIVGGYLHLDHGPCSIDGPSDPVIYENTFIQSKVTVPRKCSTCRFLSVAPIFGFQCHQDANKWGDFKRGLDWGAWKPSVIYLQLPEPKVTTKVLSQAVFDNDQIAFIREYRRVNPELSIEEAKMDFITLRKRIDNNP</sequence>
<proteinExistence type="predicted"/>